<dbReference type="PANTHER" id="PTHR42711">
    <property type="entry name" value="ABC TRANSPORTER ATP-BINDING PROTEIN"/>
    <property type="match status" value="1"/>
</dbReference>
<evidence type="ECO:0000256" key="2">
    <source>
        <dbReference type="ARBA" id="ARBA00022448"/>
    </source>
</evidence>
<dbReference type="GO" id="GO:0005524">
    <property type="term" value="F:ATP binding"/>
    <property type="evidence" value="ECO:0007669"/>
    <property type="project" value="UniProtKB-KW"/>
</dbReference>
<evidence type="ECO:0000256" key="5">
    <source>
        <dbReference type="ARBA" id="ARBA00023251"/>
    </source>
</evidence>
<comment type="caution">
    <text evidence="7">The sequence shown here is derived from an EMBL/GenBank/DDBJ whole genome shotgun (WGS) entry which is preliminary data.</text>
</comment>
<dbReference type="InterPro" id="IPR003593">
    <property type="entry name" value="AAA+_ATPase"/>
</dbReference>
<proteinExistence type="predicted"/>
<dbReference type="RefSeq" id="WP_146826518.1">
    <property type="nucleotide sequence ID" value="NZ_BAAAYQ010000001.1"/>
</dbReference>
<dbReference type="SMART" id="SM00382">
    <property type="entry name" value="AAA"/>
    <property type="match status" value="1"/>
</dbReference>
<evidence type="ECO:0000313" key="8">
    <source>
        <dbReference type="Proteomes" id="UP000321769"/>
    </source>
</evidence>
<evidence type="ECO:0000259" key="6">
    <source>
        <dbReference type="PROSITE" id="PS50893"/>
    </source>
</evidence>
<dbReference type="InterPro" id="IPR027417">
    <property type="entry name" value="P-loop_NTPase"/>
</dbReference>
<reference evidence="7 8" key="1">
    <citation type="submission" date="2019-07" db="EMBL/GenBank/DDBJ databases">
        <title>Whole genome shotgun sequence of Aeromicrobium flavum NBRC 107625.</title>
        <authorList>
            <person name="Hosoyama A."/>
            <person name="Uohara A."/>
            <person name="Ohji S."/>
            <person name="Ichikawa N."/>
        </authorList>
    </citation>
    <scope>NUCLEOTIDE SEQUENCE [LARGE SCALE GENOMIC DNA]</scope>
    <source>
        <strain evidence="7 8">NBRC 107625</strain>
    </source>
</reference>
<dbReference type="InterPro" id="IPR003439">
    <property type="entry name" value="ABC_transporter-like_ATP-bd"/>
</dbReference>
<name>A0A512HTZ8_9ACTN</name>
<gene>
    <name evidence="7" type="ORF">AFL01nite_12420</name>
</gene>
<accession>A0A512HTZ8</accession>
<evidence type="ECO:0000313" key="7">
    <source>
        <dbReference type="EMBL" id="GEO88915.1"/>
    </source>
</evidence>
<dbReference type="OrthoDB" id="5193808at2"/>
<dbReference type="GO" id="GO:0016887">
    <property type="term" value="F:ATP hydrolysis activity"/>
    <property type="evidence" value="ECO:0007669"/>
    <property type="project" value="InterPro"/>
</dbReference>
<dbReference type="EMBL" id="BJZQ01000004">
    <property type="protein sequence ID" value="GEO88915.1"/>
    <property type="molecule type" value="Genomic_DNA"/>
</dbReference>
<dbReference type="CDD" id="cd03230">
    <property type="entry name" value="ABC_DR_subfamily_A"/>
    <property type="match status" value="1"/>
</dbReference>
<dbReference type="InterPro" id="IPR050763">
    <property type="entry name" value="ABC_transporter_ATP-binding"/>
</dbReference>
<dbReference type="PROSITE" id="PS00211">
    <property type="entry name" value="ABC_TRANSPORTER_1"/>
    <property type="match status" value="1"/>
</dbReference>
<evidence type="ECO:0000256" key="3">
    <source>
        <dbReference type="ARBA" id="ARBA00022741"/>
    </source>
</evidence>
<dbReference type="AlphaFoldDB" id="A0A512HTZ8"/>
<dbReference type="PANTHER" id="PTHR42711:SF17">
    <property type="entry name" value="ABC TRANSPORTER ATP-BINDING PROTEIN"/>
    <property type="match status" value="1"/>
</dbReference>
<dbReference type="GO" id="GO:0005886">
    <property type="term" value="C:plasma membrane"/>
    <property type="evidence" value="ECO:0007669"/>
    <property type="project" value="UniProtKB-SubCell"/>
</dbReference>
<keyword evidence="3" id="KW-0547">Nucleotide-binding</keyword>
<protein>
    <submittedName>
        <fullName evidence="7">Multidrug ABC transporter ATP-binding protein</fullName>
    </submittedName>
</protein>
<sequence length="312" mass="34304">MDTTDATVIKARGLSCSYGDFVAVRDVDLAVRRGELFALLGTNGAGKTTTMETLEGHRAAGGGEVRVLGLDPRRDRATLRPRIGMMLQETGFAGDLTVRETLRMWAALTTRPDPVDDVLARVDLADRASTRVVQLSGGQRRRLDLALATLHRPEVLFLDEPTSGLDPESRQRAWGIVRDLLAAGTTVVLTTHYLEEAEALADRLAIMHAGRVVREGTLEQIVGTAPAHVSFRAPVIDGARLERELLTVVDPQGLDIRGDQVRLEVTDLQSALGRLLRWADQHDHRLGRLHAQEASLAEVFTRISQDRIEEHV</sequence>
<keyword evidence="2" id="KW-0813">Transport</keyword>
<keyword evidence="4 7" id="KW-0067">ATP-binding</keyword>
<evidence type="ECO:0000256" key="1">
    <source>
        <dbReference type="ARBA" id="ARBA00004202"/>
    </source>
</evidence>
<feature type="domain" description="ABC transporter" evidence="6">
    <location>
        <begin position="9"/>
        <end position="234"/>
    </location>
</feature>
<dbReference type="Pfam" id="PF00005">
    <property type="entry name" value="ABC_tran"/>
    <property type="match status" value="1"/>
</dbReference>
<keyword evidence="5" id="KW-0046">Antibiotic resistance</keyword>
<dbReference type="PROSITE" id="PS50893">
    <property type="entry name" value="ABC_TRANSPORTER_2"/>
    <property type="match status" value="1"/>
</dbReference>
<dbReference type="InterPro" id="IPR017871">
    <property type="entry name" value="ABC_transporter-like_CS"/>
</dbReference>
<organism evidence="7 8">
    <name type="scientific">Aeromicrobium flavum</name>
    <dbReference type="NCBI Taxonomy" id="416568"/>
    <lineage>
        <taxon>Bacteria</taxon>
        <taxon>Bacillati</taxon>
        <taxon>Actinomycetota</taxon>
        <taxon>Actinomycetes</taxon>
        <taxon>Propionibacteriales</taxon>
        <taxon>Nocardioidaceae</taxon>
        <taxon>Aeromicrobium</taxon>
    </lineage>
</organism>
<comment type="subcellular location">
    <subcellularLocation>
        <location evidence="1">Cell membrane</location>
        <topology evidence="1">Peripheral membrane protein</topology>
    </subcellularLocation>
</comment>
<dbReference type="SUPFAM" id="SSF52540">
    <property type="entry name" value="P-loop containing nucleoside triphosphate hydrolases"/>
    <property type="match status" value="1"/>
</dbReference>
<keyword evidence="8" id="KW-1185">Reference proteome</keyword>
<dbReference type="Gene3D" id="3.40.50.300">
    <property type="entry name" value="P-loop containing nucleotide triphosphate hydrolases"/>
    <property type="match status" value="1"/>
</dbReference>
<dbReference type="Proteomes" id="UP000321769">
    <property type="component" value="Unassembled WGS sequence"/>
</dbReference>
<dbReference type="GO" id="GO:0046677">
    <property type="term" value="P:response to antibiotic"/>
    <property type="evidence" value="ECO:0007669"/>
    <property type="project" value="UniProtKB-KW"/>
</dbReference>
<evidence type="ECO:0000256" key="4">
    <source>
        <dbReference type="ARBA" id="ARBA00022840"/>
    </source>
</evidence>